<evidence type="ECO:0000256" key="2">
    <source>
        <dbReference type="ARBA" id="ARBA00022747"/>
    </source>
</evidence>
<keyword evidence="5" id="KW-0540">Nuclease</keyword>
<keyword evidence="5" id="KW-0378">Hydrolase</keyword>
<dbReference type="GO" id="GO:0009307">
    <property type="term" value="P:DNA restriction-modification system"/>
    <property type="evidence" value="ECO:0007669"/>
    <property type="project" value="UniProtKB-KW"/>
</dbReference>
<dbReference type="OrthoDB" id="9816225at2"/>
<feature type="domain" description="Type I restriction modification DNA specificity" evidence="4">
    <location>
        <begin position="49"/>
        <end position="174"/>
    </location>
</feature>
<dbReference type="Gene3D" id="3.90.220.20">
    <property type="entry name" value="DNA methylase specificity domains"/>
    <property type="match status" value="2"/>
</dbReference>
<evidence type="ECO:0000256" key="1">
    <source>
        <dbReference type="ARBA" id="ARBA00010923"/>
    </source>
</evidence>
<dbReference type="PANTHER" id="PTHR30408">
    <property type="entry name" value="TYPE-1 RESTRICTION ENZYME ECOKI SPECIFICITY PROTEIN"/>
    <property type="match status" value="1"/>
</dbReference>
<keyword evidence="2" id="KW-0680">Restriction system</keyword>
<dbReference type="Pfam" id="PF01420">
    <property type="entry name" value="Methylase_S"/>
    <property type="match status" value="1"/>
</dbReference>
<reference evidence="5 6" key="1">
    <citation type="submission" date="2018-08" db="EMBL/GenBank/DDBJ databases">
        <title>The reduced genetic potential of extracellular carbohydrate catabolism in Euzebyella marina RN62, a Flavobacteriia bacterium isolated from the hadal water.</title>
        <authorList>
            <person name="Xue C."/>
        </authorList>
    </citation>
    <scope>NUCLEOTIDE SEQUENCE [LARGE SCALE GENOMIC DNA]</scope>
    <source>
        <strain evidence="5 6">RN62</strain>
    </source>
</reference>
<dbReference type="REBASE" id="275927">
    <property type="entry name" value="S.EmaRN62ORF8870P"/>
</dbReference>
<evidence type="ECO:0000313" key="5">
    <source>
        <dbReference type="EMBL" id="AYN67465.1"/>
    </source>
</evidence>
<dbReference type="EMBL" id="CP032050">
    <property type="protein sequence ID" value="AYN67465.1"/>
    <property type="molecule type" value="Genomic_DNA"/>
</dbReference>
<dbReference type="Proteomes" id="UP000276309">
    <property type="component" value="Chromosome"/>
</dbReference>
<dbReference type="PANTHER" id="PTHR30408:SF13">
    <property type="entry name" value="TYPE I RESTRICTION ENZYME HINDI SPECIFICITY SUBUNIT"/>
    <property type="match status" value="1"/>
</dbReference>
<accession>A0A3G2L5C0</accession>
<dbReference type="InterPro" id="IPR000055">
    <property type="entry name" value="Restrct_endonuc_typeI_TRD"/>
</dbReference>
<organism evidence="5 6">
    <name type="scientific">Euzebyella marina</name>
    <dbReference type="NCBI Taxonomy" id="1761453"/>
    <lineage>
        <taxon>Bacteria</taxon>
        <taxon>Pseudomonadati</taxon>
        <taxon>Bacteroidota</taxon>
        <taxon>Flavobacteriia</taxon>
        <taxon>Flavobacteriales</taxon>
        <taxon>Flavobacteriaceae</taxon>
        <taxon>Euzebyella</taxon>
    </lineage>
</organism>
<comment type="similarity">
    <text evidence="1">Belongs to the type-I restriction system S methylase family.</text>
</comment>
<protein>
    <submittedName>
        <fullName evidence="5">Restriction endonuclease subunit S</fullName>
    </submittedName>
</protein>
<evidence type="ECO:0000259" key="4">
    <source>
        <dbReference type="Pfam" id="PF01420"/>
    </source>
</evidence>
<dbReference type="GO" id="GO:0004519">
    <property type="term" value="F:endonuclease activity"/>
    <property type="evidence" value="ECO:0007669"/>
    <property type="project" value="UniProtKB-KW"/>
</dbReference>
<dbReference type="InterPro" id="IPR044946">
    <property type="entry name" value="Restrct_endonuc_typeI_TRD_sf"/>
</dbReference>
<evidence type="ECO:0000256" key="3">
    <source>
        <dbReference type="ARBA" id="ARBA00023125"/>
    </source>
</evidence>
<dbReference type="AlphaFoldDB" id="A0A3G2L5C0"/>
<evidence type="ECO:0000313" key="6">
    <source>
        <dbReference type="Proteomes" id="UP000276309"/>
    </source>
</evidence>
<name>A0A3G2L5C0_9FLAO</name>
<dbReference type="RefSeq" id="WP_121848481.1">
    <property type="nucleotide sequence ID" value="NZ_CP032050.1"/>
</dbReference>
<dbReference type="InterPro" id="IPR052021">
    <property type="entry name" value="Type-I_RS_S_subunit"/>
</dbReference>
<dbReference type="GO" id="GO:0003677">
    <property type="term" value="F:DNA binding"/>
    <property type="evidence" value="ECO:0007669"/>
    <property type="project" value="UniProtKB-KW"/>
</dbReference>
<keyword evidence="5" id="KW-0255">Endonuclease</keyword>
<keyword evidence="6" id="KW-1185">Reference proteome</keyword>
<dbReference type="SUPFAM" id="SSF116734">
    <property type="entry name" value="DNA methylase specificity domain"/>
    <property type="match status" value="2"/>
</dbReference>
<proteinExistence type="inferred from homology"/>
<gene>
    <name evidence="5" type="ORF">D1013_08875</name>
</gene>
<sequence>MSSNYKKLGDYIQPVNKRNTDLKVETLLGVSIQKILMPSIANTVGTNMKTYKIIEKNQFAYGPVTSRNGDKISIALLQDYDEAIISQAYTVFEVIDKNELNPEYLMMWFGRPEFDRYARFKSHGSARETFDWDELCEVELPIPSIEKQREIVNEYNTVTNRIELNEQLNQKLEETAQALYKHWFVDFEFPNEEGKPYKSSGGEMVFNDELDKEIPVGWRVERLEKLTKKVCVGFVGSLYDSYCSKDEGIPMLRTTDLTSQGMSYKDLKYVNKKFHSKHIKSQLKKGDILVARHGTNGMPVIFDADFEANCLNTIIIKPDELRISSKLIYCYLNSIETKKQIQGSLGGSVQSVLNTKIISNLFFFNSNEITDLISRKLRFFQSEIERKRSQLFQLEELQSLLLAKMTKVELKHYCSQR</sequence>
<dbReference type="KEGG" id="emar:D1013_08875"/>
<keyword evidence="3" id="KW-0238">DNA-binding</keyword>